<proteinExistence type="predicted"/>
<evidence type="ECO:0008006" key="5">
    <source>
        <dbReference type="Google" id="ProtNLM"/>
    </source>
</evidence>
<organism evidence="3 4">
    <name type="scientific">Myxococcus xanthus</name>
    <dbReference type="NCBI Taxonomy" id="34"/>
    <lineage>
        <taxon>Bacteria</taxon>
        <taxon>Pseudomonadati</taxon>
        <taxon>Myxococcota</taxon>
        <taxon>Myxococcia</taxon>
        <taxon>Myxococcales</taxon>
        <taxon>Cystobacterineae</taxon>
        <taxon>Myxococcaceae</taxon>
        <taxon>Myxococcus</taxon>
    </lineage>
</organism>
<feature type="region of interest" description="Disordered" evidence="1">
    <location>
        <begin position="29"/>
        <end position="76"/>
    </location>
</feature>
<gene>
    <name evidence="3" type="ORF">BHS09_18385</name>
</gene>
<evidence type="ECO:0000313" key="3">
    <source>
        <dbReference type="EMBL" id="QDE68791.1"/>
    </source>
</evidence>
<evidence type="ECO:0000313" key="4">
    <source>
        <dbReference type="Proteomes" id="UP000320179"/>
    </source>
</evidence>
<name>A0AAE6G138_MYXXA</name>
<evidence type="ECO:0000256" key="1">
    <source>
        <dbReference type="SAM" id="MobiDB-lite"/>
    </source>
</evidence>
<dbReference type="Proteomes" id="UP000320179">
    <property type="component" value="Chromosome"/>
</dbReference>
<dbReference type="AlphaFoldDB" id="A0AAE6G138"/>
<feature type="chain" id="PRO_5042002009" description="Lipoprotein" evidence="2">
    <location>
        <begin position="23"/>
        <end position="178"/>
    </location>
</feature>
<sequence>MMRTRLALLAAAVMLASCTEGVAPYAPVHAPPAQEPVAPTDVLPPREGSEARPPPAPVEEPEVPPPPPPVVPRGSATVIDLGEGRRGLLSVEQVDVDLTVSGVRGRHTVSVEFVPPSGLPYERRSAEVDSRVDESRTVRFSLPVAGTAVATSGMSGTWQARFFLDGAPLTAASFTLDP</sequence>
<reference evidence="3 4" key="1">
    <citation type="journal article" date="2019" name="Science">
        <title>Social genes are selection hotspots in kin groups of a soil microbe.</title>
        <authorList>
            <person name="Wielgoss S."/>
            <person name="Wolfensberger R."/>
            <person name="Sun L."/>
            <person name="Fiegna F."/>
            <person name="Velicer G.J."/>
        </authorList>
    </citation>
    <scope>NUCLEOTIDE SEQUENCE [LARGE SCALE GENOMIC DNA]</scope>
    <source>
        <strain evidence="3 4">MC3.5.9c15</strain>
    </source>
</reference>
<accession>A0AAE6G138</accession>
<keyword evidence="2" id="KW-0732">Signal</keyword>
<dbReference type="EMBL" id="CP017174">
    <property type="protein sequence ID" value="QDE68791.1"/>
    <property type="molecule type" value="Genomic_DNA"/>
</dbReference>
<dbReference type="PROSITE" id="PS51257">
    <property type="entry name" value="PROKAR_LIPOPROTEIN"/>
    <property type="match status" value="1"/>
</dbReference>
<protein>
    <recommendedName>
        <fullName evidence="5">Lipoprotein</fullName>
    </recommendedName>
</protein>
<feature type="signal peptide" evidence="2">
    <location>
        <begin position="1"/>
        <end position="22"/>
    </location>
</feature>
<evidence type="ECO:0000256" key="2">
    <source>
        <dbReference type="SAM" id="SignalP"/>
    </source>
</evidence>
<feature type="compositionally biased region" description="Pro residues" evidence="1">
    <location>
        <begin position="52"/>
        <end position="71"/>
    </location>
</feature>